<organism evidence="3 4">
    <name type="scientific">Streptococcus gallolyticus</name>
    <dbReference type="NCBI Taxonomy" id="315405"/>
    <lineage>
        <taxon>Bacteria</taxon>
        <taxon>Bacillati</taxon>
        <taxon>Bacillota</taxon>
        <taxon>Bacilli</taxon>
        <taxon>Lactobacillales</taxon>
        <taxon>Streptococcaceae</taxon>
        <taxon>Streptococcus</taxon>
    </lineage>
</organism>
<comment type="caution">
    <text evidence="3">The sequence shown here is derived from an EMBL/GenBank/DDBJ whole genome shotgun (WGS) entry which is preliminary data.</text>
</comment>
<dbReference type="SUPFAM" id="SSF53850">
    <property type="entry name" value="Periplasmic binding protein-like II"/>
    <property type="match status" value="1"/>
</dbReference>
<sequence>MTLSLRNKEMLMKKKLGLAILASLSLILLTLFAGKTTFADSVSEQVKKIQDAGVLKVGVKQDVPNFGYYSAETGKYEGMEVDLAKKIAKKLGVKVSFTAVTAQTREALLDNGQIDILIATYTITEERQASYAISDPYYYDEIGFLVNKSKGYDSIADLDGLTIGVAQGSTTKSAIEEYGEAHNLSFNFVQLGSYPELAISLYANRISAFSVDKSILTGYVSKKTEIIDEGFNTQEYGIAATKSNQSVIDYINDLLADWKADGSLQKLYDKYDLTPATADDN</sequence>
<evidence type="ECO:0000313" key="4">
    <source>
        <dbReference type="Proteomes" id="UP000027584"/>
    </source>
</evidence>
<reference evidence="3 4" key="2">
    <citation type="submission" date="2014-05" db="EMBL/GenBank/DDBJ databases">
        <title>Genome sequence of Streptococcus gallolyticus.</title>
        <authorList>
            <person name="Del Campo R."/>
        </authorList>
    </citation>
    <scope>NUCLEOTIDE SEQUENCE [LARGE SCALE GENOMIC DNA]</scope>
    <source>
        <strain evidence="3 4">LMG17956</strain>
    </source>
</reference>
<dbReference type="PANTHER" id="PTHR35936:SF34">
    <property type="entry name" value="ABC TRANSPORTER EXTRACELLULAR-BINDING PROTEIN YCKB-RELATED"/>
    <property type="match status" value="1"/>
</dbReference>
<keyword evidence="1" id="KW-0732">Signal</keyword>
<evidence type="ECO:0000259" key="2">
    <source>
        <dbReference type="SMART" id="SM00062"/>
    </source>
</evidence>
<protein>
    <submittedName>
        <fullName evidence="3">ABC transporter, substrate-binding protein, famil y 3</fullName>
    </submittedName>
</protein>
<proteinExistence type="predicted"/>
<gene>
    <name evidence="3" type="ORF">BN963_SGAL_02350</name>
</gene>
<reference evidence="3 4" key="1">
    <citation type="submission" date="2014-02" db="EMBL/GenBank/DDBJ databases">
        <authorList>
            <person name="Manrique M."/>
        </authorList>
    </citation>
    <scope>NUCLEOTIDE SEQUENCE [LARGE SCALE GENOMIC DNA]</scope>
    <source>
        <strain evidence="3 4">LMG17956</strain>
    </source>
</reference>
<name>A0A060RLM9_9STRE</name>
<evidence type="ECO:0000313" key="3">
    <source>
        <dbReference type="EMBL" id="CDO19129.1"/>
    </source>
</evidence>
<dbReference type="PANTHER" id="PTHR35936">
    <property type="entry name" value="MEMBRANE-BOUND LYTIC MUREIN TRANSGLYCOSYLASE F"/>
    <property type="match status" value="1"/>
</dbReference>
<dbReference type="Pfam" id="PF00497">
    <property type="entry name" value="SBP_bac_3"/>
    <property type="match status" value="1"/>
</dbReference>
<dbReference type="EMBL" id="CCBC010000218">
    <property type="protein sequence ID" value="CDO19129.1"/>
    <property type="molecule type" value="Genomic_DNA"/>
</dbReference>
<dbReference type="Proteomes" id="UP000027584">
    <property type="component" value="Unassembled WGS sequence"/>
</dbReference>
<feature type="domain" description="Solute-binding protein family 3/N-terminal" evidence="2">
    <location>
        <begin position="54"/>
        <end position="275"/>
    </location>
</feature>
<dbReference type="SMART" id="SM00062">
    <property type="entry name" value="PBPb"/>
    <property type="match status" value="1"/>
</dbReference>
<dbReference type="InterPro" id="IPR001638">
    <property type="entry name" value="Solute-binding_3/MltF_N"/>
</dbReference>
<accession>A0A060RLM9</accession>
<evidence type="ECO:0000256" key="1">
    <source>
        <dbReference type="ARBA" id="ARBA00022729"/>
    </source>
</evidence>
<dbReference type="Gene3D" id="3.40.190.10">
    <property type="entry name" value="Periplasmic binding protein-like II"/>
    <property type="match status" value="2"/>
</dbReference>
<dbReference type="AlphaFoldDB" id="A0A060RLM9"/>